<dbReference type="InterPro" id="IPR036187">
    <property type="entry name" value="DNA_mismatch_repair_MutS_sf"/>
</dbReference>
<comment type="similarity">
    <text evidence="1">Belongs to the DNA mismatch repair MutS family.</text>
</comment>
<dbReference type="CDD" id="cd12148">
    <property type="entry name" value="fungal_TF_MHR"/>
    <property type="match status" value="1"/>
</dbReference>
<dbReference type="Gene3D" id="3.40.50.300">
    <property type="entry name" value="P-loop containing nucleotide triphosphate hydrolases"/>
    <property type="match status" value="1"/>
</dbReference>
<keyword evidence="2" id="KW-0547">Nucleotide-binding</keyword>
<reference evidence="8" key="2">
    <citation type="submission" date="2020-08" db="EMBL/GenBank/DDBJ databases">
        <title>Draft Genome Sequence of Cumin Blight Pathogen Alternaria burnsii.</title>
        <authorList>
            <person name="Feng Z."/>
        </authorList>
    </citation>
    <scope>NUCLEOTIDE SEQUENCE</scope>
    <source>
        <strain evidence="8">CBS107.38</strain>
    </source>
</reference>
<dbReference type="Gene3D" id="1.10.1420.10">
    <property type="match status" value="1"/>
</dbReference>
<dbReference type="GO" id="GO:0006351">
    <property type="term" value="P:DNA-templated transcription"/>
    <property type="evidence" value="ECO:0007669"/>
    <property type="project" value="InterPro"/>
</dbReference>
<dbReference type="SUPFAM" id="SSF48334">
    <property type="entry name" value="DNA repair protein MutS, domain III"/>
    <property type="match status" value="1"/>
</dbReference>
<dbReference type="GO" id="GO:0005634">
    <property type="term" value="C:nucleus"/>
    <property type="evidence" value="ECO:0007669"/>
    <property type="project" value="TreeGrafter"/>
</dbReference>
<evidence type="ECO:0000256" key="2">
    <source>
        <dbReference type="ARBA" id="ARBA00022741"/>
    </source>
</evidence>
<reference evidence="8" key="1">
    <citation type="submission" date="2020-01" db="EMBL/GenBank/DDBJ databases">
        <authorList>
            <person name="Feng Z.H.Z."/>
        </authorList>
    </citation>
    <scope>NUCLEOTIDE SEQUENCE</scope>
    <source>
        <strain evidence="8">CBS107.38</strain>
    </source>
</reference>
<feature type="compositionally biased region" description="Basic and acidic residues" evidence="6">
    <location>
        <begin position="70"/>
        <end position="79"/>
    </location>
</feature>
<dbReference type="InterPro" id="IPR000432">
    <property type="entry name" value="DNA_mismatch_repair_MutS_C"/>
</dbReference>
<dbReference type="GO" id="GO:0051026">
    <property type="term" value="P:chiasma assembly"/>
    <property type="evidence" value="ECO:0007669"/>
    <property type="project" value="TreeGrafter"/>
</dbReference>
<dbReference type="SMART" id="SM00534">
    <property type="entry name" value="MUTSac"/>
    <property type="match status" value="1"/>
</dbReference>
<sequence>MARDHTIRPPRRHQGNRSSASSRSNHSSQISRTPASTSSSRASSNRAASNAPSGPSRPREQVRRGPFPDTSKDTPSEARDEAEENDDTLIEVIMAVDLTPRGTVGCCYYVARDEKLYFMEDIQCGDVDVIEALRTFVEPTVILLSTKIDDKVIERFDPEAANADYAHSDNDQFRLPFILEVRPPNEFSYEVGKNKLVSLRLGQEHGTRVSFRIPGEIVPMDHLDGEGTIGQQGQLLRLAGWVDLESRSTVGCAGALVSYLQRRRAVAYLPGDRAAYLMFRIATLEMFSLRETMFINADTLHSLQIMGAESHPHSHNKGPTKTSSGEKESLSVYGLFHHLARTPQGRFLLRQQFLRPSLNLDVVNERLSALEVFTRPDNDPPLQSLVQSLKSVGNMRVMMVNLRKGVGGSTKGARGFSKSIWTSIRAFVFYALKIKDTLLDIIRGETLAIRNKVVEQFEGYHLAQIGRRISETIDLERSTEEGRTIILPGIDEELDQMKHTLDSLDDFLNRVARKLSEKMPSDIRATLNVIYFPQIGFLCTTPVDQVTGNAVYDGTFDSPWERMFSTEEQVYFKNSETREMDDHFGDVYGIISDREIEISHELAQFLLQYEELLTSCSDICGELDSLLALAQGAKIYKLCRPRMTRENVVRIEGGRHILQELTVPSFVANNTYLRGGEGDRSFEEADESCGTRTQTSTSSAARHAYDYKDNPSMLVLTGPNYSGKSVYLKQVALIVYMAHVGSFVPADSANIGLTDKILSRVTTRETVSRAQSAFMIDLQQISLALSLATRRSLLIIDEFGKGTESSDGAGLACAVMEHLVSLGSERPKVIGATHFHEIFEMSLLKPRPALALGHMEVRIDVDASEVSDQITYLYNFREGRSNSSFGTCCAALNGVPQEIVQRAEKLILLSMRGEDLVAACCQMPEDEVAELEEVEQIARAFLEADLYQDPKATLADILTVSTSIDSRKCEKKIDGLDDRLTNIEDALASIASKLESNQTPAPSGESVGQVRRPQSRLFDSIVVPAVKTPAHFEGKTGNNTQSDYVRNLLVQVVGETPSVGQNAEVRAALTAMEELVTRHNQDTALTISLNQPLLDRTLASVDSETLERPPWETVTSVLDKALKAPNLMFANLSSMLKLETLCEIIEDAYFHPATCGTARRLLAYGVLFNLFTWFSMTPWSGIDRKTLIEYALLAKKHTEIALSQLGMFYSATYENAVALCVGTACAIQQCRPSLAWVLVSNAAELCQNLGYHRFETMKYDTKQEQRFKMHIFWFVCMFEKQLSLRLGRVSRIHDWDVSLPLLAMRETAPNGFKGGDKLIYWVKVAKVSGQIYEKLYSPVAFRKPSEERSRTAAALVEAMNKAWIERGQGSIMDMKKNLSLNETEVPSKRRKLRHESQVALEPDTDTHIVSSRLESVFLYADVVVHYSTCALIQRATSLDNSTFSQECLESSRAALTAHMRSNARFNTGEKTELWAGYVQWSILQAPLTPFMVLFSNAIQQTDPTDLKSLADFVTSLESCREFSAGAEKLYKMCLLFSKVAGFYIQAKIQERQNAQMPSSSGSEQGYTDAINADAPIDLDTIAQFGPHLSALGFVSDPMWSTAEHAAGMATKGQEFYIPEFEVNNASGSDESGTRYDTGCVSHNSIQDWFAGSRYLNGFIDTGIDMQMPEFSFV</sequence>
<dbReference type="InterPro" id="IPR007219">
    <property type="entry name" value="XnlR_reg_dom"/>
</dbReference>
<dbReference type="InterPro" id="IPR045076">
    <property type="entry name" value="MutS"/>
</dbReference>
<evidence type="ECO:0000313" key="8">
    <source>
        <dbReference type="EMBL" id="KAF7676732.1"/>
    </source>
</evidence>
<dbReference type="InterPro" id="IPR007696">
    <property type="entry name" value="DNA_mismatch_repair_MutS_core"/>
</dbReference>
<comment type="caution">
    <text evidence="8">The sequence shown here is derived from an EMBL/GenBank/DDBJ whole genome shotgun (WGS) entry which is preliminary data.</text>
</comment>
<dbReference type="Pfam" id="PF05192">
    <property type="entry name" value="MutS_III"/>
    <property type="match status" value="1"/>
</dbReference>
<keyword evidence="3" id="KW-0067">ATP-binding</keyword>
<dbReference type="Pfam" id="PF04082">
    <property type="entry name" value="Fungal_trans"/>
    <property type="match status" value="1"/>
</dbReference>
<keyword evidence="5" id="KW-0539">Nucleus</keyword>
<dbReference type="GeneID" id="62203169"/>
<dbReference type="GO" id="GO:0030983">
    <property type="term" value="F:mismatched DNA binding"/>
    <property type="evidence" value="ECO:0007669"/>
    <property type="project" value="InterPro"/>
</dbReference>
<accession>A0A8H7EFR3</accession>
<evidence type="ECO:0000256" key="3">
    <source>
        <dbReference type="ARBA" id="ARBA00022840"/>
    </source>
</evidence>
<keyword evidence="9" id="KW-1185">Reference proteome</keyword>
<dbReference type="GO" id="GO:0008270">
    <property type="term" value="F:zinc ion binding"/>
    <property type="evidence" value="ECO:0007669"/>
    <property type="project" value="InterPro"/>
</dbReference>
<feature type="compositionally biased region" description="Low complexity" evidence="6">
    <location>
        <begin position="17"/>
        <end position="56"/>
    </location>
</feature>
<evidence type="ECO:0000256" key="4">
    <source>
        <dbReference type="ARBA" id="ARBA00023125"/>
    </source>
</evidence>
<evidence type="ECO:0000313" key="9">
    <source>
        <dbReference type="Proteomes" id="UP000596902"/>
    </source>
</evidence>
<evidence type="ECO:0000256" key="5">
    <source>
        <dbReference type="ARBA" id="ARBA00023242"/>
    </source>
</evidence>
<dbReference type="GO" id="GO:0140664">
    <property type="term" value="F:ATP-dependent DNA damage sensor activity"/>
    <property type="evidence" value="ECO:0007669"/>
    <property type="project" value="InterPro"/>
</dbReference>
<dbReference type="GO" id="GO:0006298">
    <property type="term" value="P:mismatch repair"/>
    <property type="evidence" value="ECO:0007669"/>
    <property type="project" value="InterPro"/>
</dbReference>
<feature type="region of interest" description="Disordered" evidence="6">
    <location>
        <begin position="1"/>
        <end position="86"/>
    </location>
</feature>
<evidence type="ECO:0000256" key="6">
    <source>
        <dbReference type="SAM" id="MobiDB-lite"/>
    </source>
</evidence>
<dbReference type="CDD" id="cd03281">
    <property type="entry name" value="ABC_MSH5_euk"/>
    <property type="match status" value="1"/>
</dbReference>
<protein>
    <recommendedName>
        <fullName evidence="7">DNA mismatch repair proteins mutS family domain-containing protein</fullName>
    </recommendedName>
</protein>
<dbReference type="EMBL" id="JAAABM010000006">
    <property type="protein sequence ID" value="KAF7676732.1"/>
    <property type="molecule type" value="Genomic_DNA"/>
</dbReference>
<dbReference type="SUPFAM" id="SSF52540">
    <property type="entry name" value="P-loop containing nucleoside triphosphate hydrolases"/>
    <property type="match status" value="1"/>
</dbReference>
<dbReference type="Proteomes" id="UP000596902">
    <property type="component" value="Unassembled WGS sequence"/>
</dbReference>
<evidence type="ECO:0000259" key="7">
    <source>
        <dbReference type="PROSITE" id="PS00486"/>
    </source>
</evidence>
<gene>
    <name evidence="8" type="ORF">GT037_004944</name>
</gene>
<dbReference type="GO" id="GO:0005524">
    <property type="term" value="F:ATP binding"/>
    <property type="evidence" value="ECO:0007669"/>
    <property type="project" value="UniProtKB-KW"/>
</dbReference>
<dbReference type="PROSITE" id="PS00486">
    <property type="entry name" value="DNA_MISMATCH_REPAIR_2"/>
    <property type="match status" value="1"/>
</dbReference>
<evidence type="ECO:0000256" key="1">
    <source>
        <dbReference type="ARBA" id="ARBA00006271"/>
    </source>
</evidence>
<dbReference type="SMART" id="SM00906">
    <property type="entry name" value="Fungal_trans"/>
    <property type="match status" value="1"/>
</dbReference>
<keyword evidence="4" id="KW-0238">DNA-binding</keyword>
<dbReference type="RefSeq" id="XP_038786941.1">
    <property type="nucleotide sequence ID" value="XM_038929991.1"/>
</dbReference>
<organism evidence="8 9">
    <name type="scientific">Alternaria burnsii</name>
    <dbReference type="NCBI Taxonomy" id="1187904"/>
    <lineage>
        <taxon>Eukaryota</taxon>
        <taxon>Fungi</taxon>
        <taxon>Dikarya</taxon>
        <taxon>Ascomycota</taxon>
        <taxon>Pezizomycotina</taxon>
        <taxon>Dothideomycetes</taxon>
        <taxon>Pleosporomycetidae</taxon>
        <taxon>Pleosporales</taxon>
        <taxon>Pleosporineae</taxon>
        <taxon>Pleosporaceae</taxon>
        <taxon>Alternaria</taxon>
        <taxon>Alternaria sect. Alternaria</taxon>
    </lineage>
</organism>
<dbReference type="InterPro" id="IPR027417">
    <property type="entry name" value="P-loop_NTPase"/>
</dbReference>
<dbReference type="SMART" id="SM00533">
    <property type="entry name" value="MUTSd"/>
    <property type="match status" value="1"/>
</dbReference>
<dbReference type="PANTHER" id="PTHR11361">
    <property type="entry name" value="DNA MISMATCH REPAIR PROTEIN MUTS FAMILY MEMBER"/>
    <property type="match status" value="1"/>
</dbReference>
<proteinExistence type="inferred from homology"/>
<dbReference type="PANTHER" id="PTHR11361:SF20">
    <property type="entry name" value="MUTS PROTEIN HOMOLOG 5"/>
    <property type="match status" value="1"/>
</dbReference>
<feature type="domain" description="DNA mismatch repair proteins mutS family" evidence="7">
    <location>
        <begin position="792"/>
        <end position="808"/>
    </location>
</feature>
<dbReference type="Pfam" id="PF00488">
    <property type="entry name" value="MutS_V"/>
    <property type="match status" value="1"/>
</dbReference>
<name>A0A8H7EFR3_9PLEO</name>